<dbReference type="InterPro" id="IPR001667">
    <property type="entry name" value="DDH_dom"/>
</dbReference>
<keyword evidence="4" id="KW-0378">Hydrolase</keyword>
<gene>
    <name evidence="9" type="ORF">SAMN02745229_03804</name>
</gene>
<dbReference type="Proteomes" id="UP000184278">
    <property type="component" value="Unassembled WGS sequence"/>
</dbReference>
<reference evidence="10" key="1">
    <citation type="submission" date="2016-11" db="EMBL/GenBank/DDBJ databases">
        <authorList>
            <person name="Varghese N."/>
            <person name="Submissions S."/>
        </authorList>
    </citation>
    <scope>NUCLEOTIDE SEQUENCE [LARGE SCALE GENOMIC DNA]</scope>
    <source>
        <strain evidence="10">DSM 3071</strain>
    </source>
</reference>
<evidence type="ECO:0000256" key="4">
    <source>
        <dbReference type="ARBA" id="ARBA00022801"/>
    </source>
</evidence>
<dbReference type="NCBIfam" id="TIGR00644">
    <property type="entry name" value="recJ"/>
    <property type="match status" value="1"/>
</dbReference>
<dbReference type="PANTHER" id="PTHR30255:SF2">
    <property type="entry name" value="SINGLE-STRANDED-DNA-SPECIFIC EXONUCLEASE RECJ"/>
    <property type="match status" value="1"/>
</dbReference>
<dbReference type="Gene3D" id="3.10.310.30">
    <property type="match status" value="1"/>
</dbReference>
<evidence type="ECO:0000313" key="10">
    <source>
        <dbReference type="Proteomes" id="UP000184278"/>
    </source>
</evidence>
<dbReference type="GO" id="GO:0003676">
    <property type="term" value="F:nucleic acid binding"/>
    <property type="evidence" value="ECO:0007669"/>
    <property type="project" value="InterPro"/>
</dbReference>
<dbReference type="AlphaFoldDB" id="A0A1M6EX96"/>
<dbReference type="InterPro" id="IPR003156">
    <property type="entry name" value="DHHA1_dom"/>
</dbReference>
<feature type="domain" description="DHHA1" evidence="7">
    <location>
        <begin position="374"/>
        <end position="464"/>
    </location>
</feature>
<dbReference type="EMBL" id="FQXK01000046">
    <property type="protein sequence ID" value="SHI90019.1"/>
    <property type="molecule type" value="Genomic_DNA"/>
</dbReference>
<dbReference type="InterPro" id="IPR004610">
    <property type="entry name" value="RecJ"/>
</dbReference>
<dbReference type="GO" id="GO:0008409">
    <property type="term" value="F:5'-3' exonuclease activity"/>
    <property type="evidence" value="ECO:0007669"/>
    <property type="project" value="InterPro"/>
</dbReference>
<organism evidence="9 10">
    <name type="scientific">Butyrivibrio fibrisolvens DSM 3071</name>
    <dbReference type="NCBI Taxonomy" id="1121131"/>
    <lineage>
        <taxon>Bacteria</taxon>
        <taxon>Bacillati</taxon>
        <taxon>Bacillota</taxon>
        <taxon>Clostridia</taxon>
        <taxon>Lachnospirales</taxon>
        <taxon>Lachnospiraceae</taxon>
        <taxon>Butyrivibrio</taxon>
    </lineage>
</organism>
<dbReference type="InterPro" id="IPR041122">
    <property type="entry name" value="RecJ_OB"/>
</dbReference>
<dbReference type="Gene3D" id="3.90.1640.30">
    <property type="match status" value="1"/>
</dbReference>
<evidence type="ECO:0000259" key="8">
    <source>
        <dbReference type="Pfam" id="PF17768"/>
    </source>
</evidence>
<dbReference type="Pfam" id="PF17768">
    <property type="entry name" value="RecJ_OB"/>
    <property type="match status" value="1"/>
</dbReference>
<keyword evidence="10" id="KW-1185">Reference proteome</keyword>
<dbReference type="PANTHER" id="PTHR30255">
    <property type="entry name" value="SINGLE-STRANDED-DNA-SPECIFIC EXONUCLEASE RECJ"/>
    <property type="match status" value="1"/>
</dbReference>
<dbReference type="RefSeq" id="WP_073390106.1">
    <property type="nucleotide sequence ID" value="NZ_FQXK01000046.1"/>
</dbReference>
<dbReference type="GO" id="GO:0006281">
    <property type="term" value="P:DNA repair"/>
    <property type="evidence" value="ECO:0007669"/>
    <property type="project" value="InterPro"/>
</dbReference>
<name>A0A1M6EX96_BUTFI</name>
<accession>A0A1M6EX96</accession>
<evidence type="ECO:0000256" key="3">
    <source>
        <dbReference type="ARBA" id="ARBA00022722"/>
    </source>
</evidence>
<feature type="domain" description="RecJ OB" evidence="8">
    <location>
        <begin position="479"/>
        <end position="604"/>
    </location>
</feature>
<evidence type="ECO:0000259" key="6">
    <source>
        <dbReference type="Pfam" id="PF01368"/>
    </source>
</evidence>
<keyword evidence="5 9" id="KW-0269">Exonuclease</keyword>
<evidence type="ECO:0000313" key="9">
    <source>
        <dbReference type="EMBL" id="SHI90019.1"/>
    </source>
</evidence>
<dbReference type="GO" id="GO:0006310">
    <property type="term" value="P:DNA recombination"/>
    <property type="evidence" value="ECO:0007669"/>
    <property type="project" value="InterPro"/>
</dbReference>
<dbReference type="SUPFAM" id="SSF64182">
    <property type="entry name" value="DHH phosphoesterases"/>
    <property type="match status" value="1"/>
</dbReference>
<evidence type="ECO:0000256" key="1">
    <source>
        <dbReference type="ARBA" id="ARBA00005915"/>
    </source>
</evidence>
<dbReference type="GeneID" id="89508705"/>
<dbReference type="InterPro" id="IPR038763">
    <property type="entry name" value="DHH_sf"/>
</dbReference>
<proteinExistence type="inferred from homology"/>
<dbReference type="Pfam" id="PF02272">
    <property type="entry name" value="DHHA1"/>
    <property type="match status" value="1"/>
</dbReference>
<keyword evidence="3" id="KW-0540">Nuclease</keyword>
<protein>
    <recommendedName>
        <fullName evidence="2">Single-stranded-DNA-specific exonuclease RecJ</fullName>
    </recommendedName>
</protein>
<comment type="similarity">
    <text evidence="1">Belongs to the RecJ family.</text>
</comment>
<dbReference type="OrthoDB" id="9809852at2"/>
<feature type="domain" description="DDH" evidence="6">
    <location>
        <begin position="77"/>
        <end position="234"/>
    </location>
</feature>
<evidence type="ECO:0000259" key="7">
    <source>
        <dbReference type="Pfam" id="PF02272"/>
    </source>
</evidence>
<dbReference type="Pfam" id="PF01368">
    <property type="entry name" value="DHH"/>
    <property type="match status" value="1"/>
</dbReference>
<dbReference type="InterPro" id="IPR051673">
    <property type="entry name" value="SSDNA_exonuclease_RecJ"/>
</dbReference>
<sequence>MAKWMIAAKKADFDAIAKQFNISPITARLLRNRDLTTTEDIQRYLYGGREDLRDAHDLTDIDKAADIMKDRIDAGSKIRIIGDYDVDGICSSYILWAGLTFAARGSKAENAVNSQTDYRLPDRIIDGYGLNDRLVHEAKDDNIDTIITCDNGIAAYDQVQLAKDLGLTVVVTDHHEVPISKDGDEEKQILPPADAVVDPKRHDCNVKFKEICGGVVAYKFLQVLFEKYEEAGWKYSKSEIDEFFNEMLEFAALSTVCDVMPIEDENRVLVREGLKQMENSGNLGLSSLINVNGLQGSKMTAYHLGFVIGPCLNATGRLDRAMRGLDLLTSTSEMAAVNIAGDLKSLNDSRKTMTQLGVDQATAEMDKCVKDLPKVIVLYQPDLHESIAGIVAGRVREKYSRPTIILTNAHDGVKGSGRSTENYDMFRALSECKDLFTKFGGHKMAAGLSLPTENVDELRRRLNENCDLTEEDFVEIKHLDMVLPLQYLSLSLIREFDILEPYGNGNDKPSFACRDIRIKSGRIMGKNRNCGKYRIADANGREYEMVYFGNMEKWHDFLTDRYGNAIIDALYNNSVNEDIVLNIAYYPDINSWQGRESLQIVMTDFC</sequence>
<evidence type="ECO:0000256" key="5">
    <source>
        <dbReference type="ARBA" id="ARBA00022839"/>
    </source>
</evidence>
<evidence type="ECO:0000256" key="2">
    <source>
        <dbReference type="ARBA" id="ARBA00019841"/>
    </source>
</evidence>
<dbReference type="STRING" id="1121131.SAMN02745229_03804"/>